<keyword evidence="1" id="KW-0547">Nucleotide-binding</keyword>
<dbReference type="PANTHER" id="PTHR38710:SF1">
    <property type="entry name" value="WITH PUTATIVE URIDYL PYROPHOSPHORYLASE-RELATED"/>
    <property type="match status" value="1"/>
</dbReference>
<dbReference type="InterPro" id="IPR053034">
    <property type="entry name" value="Glucuronokinase-like"/>
</dbReference>
<dbReference type="GO" id="GO:0005524">
    <property type="term" value="F:ATP binding"/>
    <property type="evidence" value="ECO:0007669"/>
    <property type="project" value="UniProtKB-KW"/>
</dbReference>
<evidence type="ECO:0000256" key="1">
    <source>
        <dbReference type="ARBA" id="ARBA00022741"/>
    </source>
</evidence>
<dbReference type="AlphaFoldDB" id="A0A6J4HLN8"/>
<reference evidence="6" key="1">
    <citation type="submission" date="2020-02" db="EMBL/GenBank/DDBJ databases">
        <authorList>
            <person name="Meier V. D."/>
        </authorList>
    </citation>
    <scope>NUCLEOTIDE SEQUENCE</scope>
    <source>
        <strain evidence="6">AVDCRST_MAG95</strain>
    </source>
</reference>
<dbReference type="InterPro" id="IPR036554">
    <property type="entry name" value="GHMP_kinase_C_sf"/>
</dbReference>
<dbReference type="GO" id="GO:0016301">
    <property type="term" value="F:kinase activity"/>
    <property type="evidence" value="ECO:0007669"/>
    <property type="project" value="UniProtKB-KW"/>
</dbReference>
<evidence type="ECO:0000259" key="4">
    <source>
        <dbReference type="Pfam" id="PF00288"/>
    </source>
</evidence>
<keyword evidence="3" id="KW-0067">ATP-binding</keyword>
<keyword evidence="2" id="KW-0418">Kinase</keyword>
<accession>A0A6J4HLN8</accession>
<dbReference type="PANTHER" id="PTHR38710">
    <property type="entry name" value="WITH PUTATIVE URIDYL PYROPHOSPHORYLASE-RELATED"/>
    <property type="match status" value="1"/>
</dbReference>
<organism evidence="6">
    <name type="scientific">uncultured Adhaeribacter sp</name>
    <dbReference type="NCBI Taxonomy" id="448109"/>
    <lineage>
        <taxon>Bacteria</taxon>
        <taxon>Pseudomonadati</taxon>
        <taxon>Bacteroidota</taxon>
        <taxon>Cytophagia</taxon>
        <taxon>Cytophagales</taxon>
        <taxon>Hymenobacteraceae</taxon>
        <taxon>Adhaeribacter</taxon>
        <taxon>environmental samples</taxon>
    </lineage>
</organism>
<evidence type="ECO:0000259" key="5">
    <source>
        <dbReference type="Pfam" id="PF08544"/>
    </source>
</evidence>
<dbReference type="InterPro" id="IPR020568">
    <property type="entry name" value="Ribosomal_Su5_D2-typ_SF"/>
</dbReference>
<dbReference type="InterPro" id="IPR006204">
    <property type="entry name" value="GHMP_kinase_N_dom"/>
</dbReference>
<dbReference type="Gene3D" id="3.30.230.120">
    <property type="match status" value="1"/>
</dbReference>
<keyword evidence="2" id="KW-0808">Transferase</keyword>
<dbReference type="PRINTS" id="PR00959">
    <property type="entry name" value="MEVGALKINASE"/>
</dbReference>
<gene>
    <name evidence="6" type="ORF">AVDCRST_MAG95-760</name>
</gene>
<dbReference type="Pfam" id="PF08544">
    <property type="entry name" value="GHMP_kinases_C"/>
    <property type="match status" value="1"/>
</dbReference>
<sequence>MIIEARAYARAAILGNPSDGYFGKTISLIVKNFGAHILLYQTPELVIEPQQQDLNQFKNIYQLQDQVNLTGYHGGAPLLKAAIKRFLEYCQRHQIKLANKNFTIRYNSSIPRQIGLAGSSAIVIATLRSLMQFYEVDIPQEILPNLALAVECEELGINAGLQDRVIQTYEGCVYMNFDQQLMIEKNHGLYEPLDPDLLPNLYIAYKTELGKVSGKVLNDIKTRYDKGDSHVISTLAHIASLADTGRAALLNRDYTTLHELMNENFDQRCRIMNISASNMELVNTARQCGASATFTGSGGSVIGSYTDNDMLNKLVAQMRKVNARVIKPTVV</sequence>
<dbReference type="EMBL" id="CADCTJ010000237">
    <property type="protein sequence ID" value="CAA9225751.1"/>
    <property type="molecule type" value="Genomic_DNA"/>
</dbReference>
<dbReference type="Pfam" id="PF00288">
    <property type="entry name" value="GHMP_kinases_N"/>
    <property type="match status" value="1"/>
</dbReference>
<dbReference type="SUPFAM" id="SSF55060">
    <property type="entry name" value="GHMP Kinase, C-terminal domain"/>
    <property type="match status" value="1"/>
</dbReference>
<evidence type="ECO:0000256" key="2">
    <source>
        <dbReference type="ARBA" id="ARBA00022777"/>
    </source>
</evidence>
<feature type="domain" description="GHMP kinase C-terminal" evidence="5">
    <location>
        <begin position="247"/>
        <end position="321"/>
    </location>
</feature>
<protein>
    <recommendedName>
        <fullName evidence="7">GHMP kinase</fullName>
    </recommendedName>
</protein>
<evidence type="ECO:0000256" key="3">
    <source>
        <dbReference type="ARBA" id="ARBA00022840"/>
    </source>
</evidence>
<evidence type="ECO:0000313" key="6">
    <source>
        <dbReference type="EMBL" id="CAA9225751.1"/>
    </source>
</evidence>
<dbReference type="InterPro" id="IPR013750">
    <property type="entry name" value="GHMP_kinase_C_dom"/>
</dbReference>
<dbReference type="SUPFAM" id="SSF54211">
    <property type="entry name" value="Ribosomal protein S5 domain 2-like"/>
    <property type="match status" value="1"/>
</dbReference>
<name>A0A6J4HLN8_9BACT</name>
<proteinExistence type="predicted"/>
<evidence type="ECO:0008006" key="7">
    <source>
        <dbReference type="Google" id="ProtNLM"/>
    </source>
</evidence>
<feature type="domain" description="GHMP kinase N-terminal" evidence="4">
    <location>
        <begin position="79"/>
        <end position="171"/>
    </location>
</feature>